<comment type="caution">
    <text evidence="2">The sequence shown here is derived from an EMBL/GenBank/DDBJ whole genome shotgun (WGS) entry which is preliminary data.</text>
</comment>
<keyword evidence="3" id="KW-1185">Reference proteome</keyword>
<accession>A0AAU9TPF3</accession>
<evidence type="ECO:0000313" key="2">
    <source>
        <dbReference type="EMBL" id="CAH2088583.1"/>
    </source>
</evidence>
<dbReference type="PANTHER" id="PTHR33273:SF4">
    <property type="entry name" value="ENDONUCLEASE_EXONUCLEASE_PHOSPHATASE DOMAIN-CONTAINING PROTEIN"/>
    <property type="match status" value="1"/>
</dbReference>
<protein>
    <recommendedName>
        <fullName evidence="1">Endonuclease/exonuclease/phosphatase domain-containing protein</fullName>
    </recommendedName>
</protein>
<dbReference type="GO" id="GO:0003824">
    <property type="term" value="F:catalytic activity"/>
    <property type="evidence" value="ECO:0007669"/>
    <property type="project" value="InterPro"/>
</dbReference>
<name>A0AAU9TPF3_EUPED</name>
<dbReference type="Pfam" id="PF14529">
    <property type="entry name" value="Exo_endo_phos_2"/>
    <property type="match status" value="1"/>
</dbReference>
<dbReference type="Proteomes" id="UP001153954">
    <property type="component" value="Unassembled WGS sequence"/>
</dbReference>
<dbReference type="InterPro" id="IPR005135">
    <property type="entry name" value="Endo/exonuclease/phosphatase"/>
</dbReference>
<dbReference type="PANTHER" id="PTHR33273">
    <property type="entry name" value="DOMAIN-CONTAINING PROTEIN, PUTATIVE-RELATED"/>
    <property type="match status" value="1"/>
</dbReference>
<evidence type="ECO:0000259" key="1">
    <source>
        <dbReference type="Pfam" id="PF14529"/>
    </source>
</evidence>
<dbReference type="EMBL" id="CAKOGL010000007">
    <property type="protein sequence ID" value="CAH2088583.1"/>
    <property type="molecule type" value="Genomic_DNA"/>
</dbReference>
<dbReference type="Gene3D" id="3.60.10.10">
    <property type="entry name" value="Endonuclease/exonuclease/phosphatase"/>
    <property type="match status" value="1"/>
</dbReference>
<dbReference type="InterPro" id="IPR036691">
    <property type="entry name" value="Endo/exonu/phosph_ase_sf"/>
</dbReference>
<reference evidence="2" key="1">
    <citation type="submission" date="2022-03" db="EMBL/GenBank/DDBJ databases">
        <authorList>
            <person name="Tunstrom K."/>
        </authorList>
    </citation>
    <scope>NUCLEOTIDE SEQUENCE</scope>
</reference>
<feature type="domain" description="Endonuclease/exonuclease/phosphatase" evidence="1">
    <location>
        <begin position="88"/>
        <end position="202"/>
    </location>
</feature>
<organism evidence="2 3">
    <name type="scientific">Euphydryas editha</name>
    <name type="common">Edith's checkerspot</name>
    <dbReference type="NCBI Taxonomy" id="104508"/>
    <lineage>
        <taxon>Eukaryota</taxon>
        <taxon>Metazoa</taxon>
        <taxon>Ecdysozoa</taxon>
        <taxon>Arthropoda</taxon>
        <taxon>Hexapoda</taxon>
        <taxon>Insecta</taxon>
        <taxon>Pterygota</taxon>
        <taxon>Neoptera</taxon>
        <taxon>Endopterygota</taxon>
        <taxon>Lepidoptera</taxon>
        <taxon>Glossata</taxon>
        <taxon>Ditrysia</taxon>
        <taxon>Papilionoidea</taxon>
        <taxon>Nymphalidae</taxon>
        <taxon>Nymphalinae</taxon>
        <taxon>Euphydryas</taxon>
    </lineage>
</organism>
<dbReference type="CDD" id="cd09077">
    <property type="entry name" value="R1-I-EN"/>
    <property type="match status" value="1"/>
</dbReference>
<sequence>MAHSELLIQASNLGARVALVQEPYVGRERQVKSQKGIRVFQCADHGSGTVKVAIIVFDADLHIRQSPKLTTNNISVVEIHARVGEITLAFFYFEPNQPMDLYLAHLRRVHRQTGARNIVIGGDSNAKCSWWGSPVTDRRGEEMRGALDELGMCIVNQGEIPTFDTIRGGKRYSSYVDITAMSPDLFGLVDDWRVCDNLTSSDNNGISFLISSKFVNTSHINQTTRKYYTKEANWAQFNEKLSLVYSRENFTKDKIENLKTGPELDETVTSLNKYIAEACTESITLIKRKDVVSMPWWNEELAALKREVATKRRSIRCAAPVRREFVVGEYLEAREKYKSEL</sequence>
<proteinExistence type="predicted"/>
<dbReference type="SUPFAM" id="SSF56219">
    <property type="entry name" value="DNase I-like"/>
    <property type="match status" value="1"/>
</dbReference>
<gene>
    <name evidence="2" type="ORF">EEDITHA_LOCUS4730</name>
</gene>
<evidence type="ECO:0000313" key="3">
    <source>
        <dbReference type="Proteomes" id="UP001153954"/>
    </source>
</evidence>
<dbReference type="AlphaFoldDB" id="A0AAU9TPF3"/>